<protein>
    <submittedName>
        <fullName evidence="4">Methylmalonyl-CoA mutase</fullName>
    </submittedName>
</protein>
<name>A0A538UCC6_UNCEI</name>
<dbReference type="InterPro" id="IPR006099">
    <property type="entry name" value="MeMalonylCoA_mutase_a/b_cat"/>
</dbReference>
<dbReference type="GO" id="GO:0031419">
    <property type="term" value="F:cobalamin binding"/>
    <property type="evidence" value="ECO:0007669"/>
    <property type="project" value="InterPro"/>
</dbReference>
<evidence type="ECO:0000256" key="1">
    <source>
        <dbReference type="ARBA" id="ARBA00023235"/>
    </source>
</evidence>
<dbReference type="Proteomes" id="UP000319771">
    <property type="component" value="Unassembled WGS sequence"/>
</dbReference>
<dbReference type="AlphaFoldDB" id="A0A538UCC6"/>
<dbReference type="Gene3D" id="3.20.20.240">
    <property type="entry name" value="Methylmalonyl-CoA mutase"/>
    <property type="match status" value="1"/>
</dbReference>
<dbReference type="InterPro" id="IPR016176">
    <property type="entry name" value="Cbl-dep_enz_cat"/>
</dbReference>
<dbReference type="SUPFAM" id="SSF51703">
    <property type="entry name" value="Cobalamin (vitamin B12)-dependent enzymes"/>
    <property type="match status" value="1"/>
</dbReference>
<sequence length="613" mass="68052">MRTTRRTRRAAARTTATHARRPAPRAAARPAGGAAAATRASGNGRAPSPARAGSPPPAAPSPALAAQRLAWEKRYAQAKERPDLYPFTISGIPIKPLYTADDLAGMDLGRDLGFPGEYPYTRGVHSTMYRGRMFTMRQFSGFATPRESNERYHRLLGAGQTGLSIAFDNPTIMGYDSDHPKAHGEVGKCGVAVDSLRDMEVLLDGIDPGRISTSMTINGPASIMFGFYLANAEKRGVRFADLRGTLQNDILKEYIAQKCWCFPPRPSLRIIVDLIAFATRHVPQWNPISISGYHIREAGSTAAQELAFTLADGFTYVEACLERGLDIDAFAPRLSFFWNSHLDFFEEIAKLRAARRIWARHMRERYRAKKKESWLMRFHTQTAGCSLWDKQPENNIVRTAFEALAGVLGGTQSLHTNSMDETIALPSDKAVKIALRTQQIIAHELGVTETIDPLAGSYYVESLTSTLEQQAEAYFRQIDGMGGVVAGIERGFFQREIGRAAYQYQQEMEKKQRVIVGVNEYLEPDEKLEIPILYIPEAVEDEQKRAIAEVKRTRDNKACTAALKALTAAARKPAGEANLMERILDCARAYATEGEIRGAMREVFGDYVESAEF</sequence>
<proteinExistence type="predicted"/>
<evidence type="ECO:0000256" key="2">
    <source>
        <dbReference type="SAM" id="MobiDB-lite"/>
    </source>
</evidence>
<dbReference type="GO" id="GO:0004494">
    <property type="term" value="F:methylmalonyl-CoA mutase activity"/>
    <property type="evidence" value="ECO:0007669"/>
    <property type="project" value="InterPro"/>
</dbReference>
<keyword evidence="1" id="KW-0413">Isomerase</keyword>
<dbReference type="InterPro" id="IPR006098">
    <property type="entry name" value="MMCoA_mutase_a_cat"/>
</dbReference>
<gene>
    <name evidence="4" type="ORF">E6K81_04165</name>
</gene>
<reference evidence="4 5" key="1">
    <citation type="journal article" date="2019" name="Nat. Microbiol.">
        <title>Mediterranean grassland soil C-N compound turnover is dependent on rainfall and depth, and is mediated by genomically divergent microorganisms.</title>
        <authorList>
            <person name="Diamond S."/>
            <person name="Andeer P.F."/>
            <person name="Li Z."/>
            <person name="Crits-Christoph A."/>
            <person name="Burstein D."/>
            <person name="Anantharaman K."/>
            <person name="Lane K.R."/>
            <person name="Thomas B.C."/>
            <person name="Pan C."/>
            <person name="Northen T.R."/>
            <person name="Banfield J.F."/>
        </authorList>
    </citation>
    <scope>NUCLEOTIDE SEQUENCE [LARGE SCALE GENOMIC DNA]</scope>
    <source>
        <strain evidence="4">WS_11</strain>
    </source>
</reference>
<evidence type="ECO:0000313" key="4">
    <source>
        <dbReference type="EMBL" id="TMQ73546.1"/>
    </source>
</evidence>
<dbReference type="PANTHER" id="PTHR48101">
    <property type="entry name" value="METHYLMALONYL-COA MUTASE, MITOCHONDRIAL-RELATED"/>
    <property type="match status" value="1"/>
</dbReference>
<comment type="caution">
    <text evidence="4">The sequence shown here is derived from an EMBL/GenBank/DDBJ whole genome shotgun (WGS) entry which is preliminary data.</text>
</comment>
<dbReference type="EMBL" id="VBPB01000062">
    <property type="protein sequence ID" value="TMQ73546.1"/>
    <property type="molecule type" value="Genomic_DNA"/>
</dbReference>
<dbReference type="PANTHER" id="PTHR48101:SF1">
    <property type="entry name" value="METHYLMALONYL-COA MUTASE, LARGE SUBUNIT"/>
    <property type="match status" value="1"/>
</dbReference>
<feature type="region of interest" description="Disordered" evidence="2">
    <location>
        <begin position="1"/>
        <end position="64"/>
    </location>
</feature>
<organism evidence="4 5">
    <name type="scientific">Eiseniibacteriota bacterium</name>
    <dbReference type="NCBI Taxonomy" id="2212470"/>
    <lineage>
        <taxon>Bacteria</taxon>
        <taxon>Candidatus Eiseniibacteriota</taxon>
    </lineage>
</organism>
<feature type="domain" description="Methylmalonyl-CoA mutase alpha/beta chain catalytic" evidence="3">
    <location>
        <begin position="88"/>
        <end position="605"/>
    </location>
</feature>
<evidence type="ECO:0000259" key="3">
    <source>
        <dbReference type="Pfam" id="PF01642"/>
    </source>
</evidence>
<feature type="compositionally biased region" description="Low complexity" evidence="2">
    <location>
        <begin position="24"/>
        <end position="53"/>
    </location>
</feature>
<feature type="compositionally biased region" description="Basic residues" evidence="2">
    <location>
        <begin position="1"/>
        <end position="11"/>
    </location>
</feature>
<dbReference type="NCBIfam" id="TIGR00641">
    <property type="entry name" value="acid_CoA_mut_N"/>
    <property type="match status" value="1"/>
</dbReference>
<dbReference type="Pfam" id="PF01642">
    <property type="entry name" value="MM_CoA_mutase"/>
    <property type="match status" value="1"/>
</dbReference>
<evidence type="ECO:0000313" key="5">
    <source>
        <dbReference type="Proteomes" id="UP000319771"/>
    </source>
</evidence>
<accession>A0A538UCC6</accession>